<accession>A0A8J2XAE1</accession>
<feature type="compositionally biased region" description="Basic and acidic residues" evidence="1">
    <location>
        <begin position="320"/>
        <end position="338"/>
    </location>
</feature>
<feature type="compositionally biased region" description="Low complexity" evidence="1">
    <location>
        <begin position="799"/>
        <end position="817"/>
    </location>
</feature>
<feature type="compositionally biased region" description="Polar residues" evidence="1">
    <location>
        <begin position="821"/>
        <end position="831"/>
    </location>
</feature>
<feature type="compositionally biased region" description="Basic and acidic residues" evidence="1">
    <location>
        <begin position="389"/>
        <end position="423"/>
    </location>
</feature>
<gene>
    <name evidence="2" type="ORF">BN860_01332g</name>
</gene>
<feature type="compositionally biased region" description="Basic and acidic residues" evidence="1">
    <location>
        <begin position="268"/>
        <end position="286"/>
    </location>
</feature>
<dbReference type="Proteomes" id="UP000019375">
    <property type="component" value="Unassembled WGS sequence"/>
</dbReference>
<protein>
    <submittedName>
        <fullName evidence="2">ZYBA0S12-01332g1_1</fullName>
    </submittedName>
</protein>
<evidence type="ECO:0000313" key="2">
    <source>
        <dbReference type="EMBL" id="CDF91544.1"/>
    </source>
</evidence>
<feature type="compositionally biased region" description="Basic and acidic residues" evidence="1">
    <location>
        <begin position="512"/>
        <end position="526"/>
    </location>
</feature>
<feature type="region of interest" description="Disordered" evidence="1">
    <location>
        <begin position="759"/>
        <end position="847"/>
    </location>
</feature>
<feature type="compositionally biased region" description="Polar residues" evidence="1">
    <location>
        <begin position="556"/>
        <end position="594"/>
    </location>
</feature>
<feature type="compositionally biased region" description="Low complexity" evidence="1">
    <location>
        <begin position="617"/>
        <end position="650"/>
    </location>
</feature>
<feature type="compositionally biased region" description="Polar residues" evidence="1">
    <location>
        <begin position="447"/>
        <end position="456"/>
    </location>
</feature>
<organism evidence="2 3">
    <name type="scientific">Zygosaccharomyces bailii (strain CLIB 213 / ATCC 58445 / CBS 680 / BCRC 21525 / NBRC 1098 / NCYC 1416 / NRRL Y-2227)</name>
    <dbReference type="NCBI Taxonomy" id="1333698"/>
    <lineage>
        <taxon>Eukaryota</taxon>
        <taxon>Fungi</taxon>
        <taxon>Dikarya</taxon>
        <taxon>Ascomycota</taxon>
        <taxon>Saccharomycotina</taxon>
        <taxon>Saccharomycetes</taxon>
        <taxon>Saccharomycetales</taxon>
        <taxon>Saccharomycetaceae</taxon>
        <taxon>Zygosaccharomyces</taxon>
    </lineage>
</organism>
<name>A0A8J2XAE1_ZYGB2</name>
<feature type="compositionally biased region" description="Low complexity" evidence="1">
    <location>
        <begin position="726"/>
        <end position="739"/>
    </location>
</feature>
<feature type="region of interest" description="Disordered" evidence="1">
    <location>
        <begin position="164"/>
        <end position="183"/>
    </location>
</feature>
<keyword evidence="3" id="KW-1185">Reference proteome</keyword>
<reference evidence="3" key="1">
    <citation type="journal article" date="2013" name="Genome Announc.">
        <title>Genome sequence of the food spoilage yeast Zygosaccharomyces bailii CLIB 213(T).</title>
        <authorList>
            <person name="Galeote V."/>
            <person name="Bigey F."/>
            <person name="Devillers H."/>
            <person name="Neuveglise C."/>
            <person name="Dequin S."/>
        </authorList>
    </citation>
    <scope>NUCLEOTIDE SEQUENCE [LARGE SCALE GENOMIC DNA]</scope>
    <source>
        <strain evidence="3">CLIB 213 / ATCC 58445 / CBS 680 / CCRC 21525 / NBRC 1098 / NCYC 1416 / NRRL Y-2227</strain>
    </source>
</reference>
<feature type="compositionally biased region" description="Polar residues" evidence="1">
    <location>
        <begin position="533"/>
        <end position="548"/>
    </location>
</feature>
<evidence type="ECO:0000313" key="3">
    <source>
        <dbReference type="Proteomes" id="UP000019375"/>
    </source>
</evidence>
<evidence type="ECO:0000256" key="1">
    <source>
        <dbReference type="SAM" id="MobiDB-lite"/>
    </source>
</evidence>
<feature type="compositionally biased region" description="Basic residues" evidence="1">
    <location>
        <begin position="837"/>
        <end position="847"/>
    </location>
</feature>
<dbReference type="EMBL" id="HG316465">
    <property type="protein sequence ID" value="CDF91544.1"/>
    <property type="molecule type" value="Genomic_DNA"/>
</dbReference>
<dbReference type="AlphaFoldDB" id="A0A8J2XAE1"/>
<feature type="region of interest" description="Disordered" evidence="1">
    <location>
        <begin position="705"/>
        <end position="745"/>
    </location>
</feature>
<feature type="compositionally biased region" description="Polar residues" evidence="1">
    <location>
        <begin position="705"/>
        <end position="719"/>
    </location>
</feature>
<sequence>MGDVARPKRSLSSTIRCFFGNPGRDEPLLFQPVEEEPEPIAVSEPMEAEESVIVYQGDGGVRPPVLPILPVQRLRLLRQKQELRRRHILEAVHNSPLQLNLSNHSYKSSSTPSPMRAAHVALNRLPLKKKKLSRGIGKGTKWSGDLEYDLAEYDTKEKNTNFGHDVTLHEDTGSKDGTPLDVNADKLSTEQRNVLLKGPRSAAQRALPLLKPPQEKPIAKGEKIVLPSVGFDFIKGTDTPSKVKTPRPDDEDEEPRRKKRIGQANGSKEAKQHFDANGGDKTEGKTNTKQHKFTFDQNNNQLLVGQKKSENEKPAFSFGRKNDEQLEQVPRSEQDETQGKQPSFSFQQKDKTAQPKFNFGEKNNEQPKPAFVFGQKKDEQPKPAFNFGGKKDEEPKPAFNFGEKKNEEPKPAFNFGEKKDEQPKPTFNFGADKEEQSKPALKKKTNDQPNTQSQLEQDSKEPKPIFSFGSGPDENLAVASGSKTDQTVKPKLALNFGQNKDEQPKPAFNFKAKSEEPKKDAKRDAKPTFSFGAGQNESPKPSISFGSNKNDKSAKSDPSSDTNPSGPKQNAVSNGFSFSRIQQPTASEQATAPSFTFGIGSNDKSVASGPNVFAPTPKSASKPFSFSNPPSNAPWTANSTSATTGNNAPSFNFKFGAGANSQQVPAPPSNPSVNNPFVSNRNGFAFNNTNGAVGAGGGVLNAQAPAQTAPQGFGNSHSVSPAFGKSTSPSTMPNSNPSSRAFTPSNTINLNFGNVGSADPSTIFSGGGPQNAPMGTASPQQIFGGGSSQSPAQIFGQPVASQQFGAGFGAAPGVSAGMGPNPSQAPVTNFQLPPGRKLARMRQSRRG</sequence>
<dbReference type="OrthoDB" id="4070102at2759"/>
<proteinExistence type="predicted"/>
<feature type="region of interest" description="Disordered" evidence="1">
    <location>
        <begin position="235"/>
        <end position="677"/>
    </location>
</feature>